<proteinExistence type="predicted"/>
<reference evidence="3" key="1">
    <citation type="journal article" date="2009" name="Genome Res.">
        <title>Comparative genomic analyses of the human fungal pathogens Coccidioides and their relatives.</title>
        <authorList>
            <person name="Sharpton T.J."/>
            <person name="Stajich J.E."/>
            <person name="Rounsley S.D."/>
            <person name="Gardner M.J."/>
            <person name="Wortman J.R."/>
            <person name="Jordar V.S."/>
            <person name="Maiti R."/>
            <person name="Kodira C.D."/>
            <person name="Neafsey D.E."/>
            <person name="Zeng Q."/>
            <person name="Hung C.-Y."/>
            <person name="McMahan C."/>
            <person name="Muszewska A."/>
            <person name="Grynberg M."/>
            <person name="Mandel M.A."/>
            <person name="Kellner E.M."/>
            <person name="Barker B.M."/>
            <person name="Galgiani J.N."/>
            <person name="Orbach M.J."/>
            <person name="Kirkland T.N."/>
            <person name="Cole G.T."/>
            <person name="Henn M.R."/>
            <person name="Birren B.W."/>
            <person name="Taylor J.W."/>
        </authorList>
    </citation>
    <scope>NUCLEOTIDE SEQUENCE [LARGE SCALE GENOMIC DNA]</scope>
    <source>
        <strain evidence="3">RS</strain>
    </source>
</reference>
<dbReference type="AlphaFoldDB" id="A0A0D8JSQ5"/>
<evidence type="ECO:0000313" key="3">
    <source>
        <dbReference type="Proteomes" id="UP000001261"/>
    </source>
</evidence>
<accession>A0A0D8JSQ5</accession>
<reference evidence="3" key="2">
    <citation type="journal article" date="2010" name="Genome Res.">
        <title>Population genomic sequencing of Coccidioides fungi reveals recent hybridization and transposon control.</title>
        <authorList>
            <person name="Neafsey D.E."/>
            <person name="Barker B.M."/>
            <person name="Sharpton T.J."/>
            <person name="Stajich J.E."/>
            <person name="Park D.J."/>
            <person name="Whiston E."/>
            <person name="Hung C.-Y."/>
            <person name="McMahan C."/>
            <person name="White J."/>
            <person name="Sykes S."/>
            <person name="Heiman D."/>
            <person name="Young S."/>
            <person name="Zeng Q."/>
            <person name="Abouelleil A."/>
            <person name="Aftuck L."/>
            <person name="Bessette D."/>
            <person name="Brown A."/>
            <person name="FitzGerald M."/>
            <person name="Lui A."/>
            <person name="Macdonald J.P."/>
            <person name="Priest M."/>
            <person name="Orbach M.J."/>
            <person name="Galgiani J.N."/>
            <person name="Kirkland T.N."/>
            <person name="Cole G.T."/>
            <person name="Birren B.W."/>
            <person name="Henn M.R."/>
            <person name="Taylor J.W."/>
            <person name="Rounsley S.D."/>
        </authorList>
    </citation>
    <scope>GENOME REANNOTATION</scope>
    <source>
        <strain evidence="3">RS</strain>
    </source>
</reference>
<dbReference type="Proteomes" id="UP000001261">
    <property type="component" value="Unassembled WGS sequence"/>
</dbReference>
<organism evidence="2 3">
    <name type="scientific">Coccidioides immitis (strain RS)</name>
    <name type="common">Valley fever fungus</name>
    <dbReference type="NCBI Taxonomy" id="246410"/>
    <lineage>
        <taxon>Eukaryota</taxon>
        <taxon>Fungi</taxon>
        <taxon>Dikarya</taxon>
        <taxon>Ascomycota</taxon>
        <taxon>Pezizomycotina</taxon>
        <taxon>Eurotiomycetes</taxon>
        <taxon>Eurotiomycetidae</taxon>
        <taxon>Onygenales</taxon>
        <taxon>Onygenaceae</taxon>
        <taxon>Coccidioides</taxon>
    </lineage>
</organism>
<dbReference type="KEGG" id="cim:CIMG_10771"/>
<dbReference type="VEuPathDB" id="FungiDB:CIMG_10771"/>
<feature type="region of interest" description="Disordered" evidence="1">
    <location>
        <begin position="26"/>
        <end position="46"/>
    </location>
</feature>
<evidence type="ECO:0000313" key="2">
    <source>
        <dbReference type="EMBL" id="KJF60144.1"/>
    </source>
</evidence>
<dbReference type="InParanoid" id="A0A0D8JSQ5"/>
<gene>
    <name evidence="2" type="ORF">CIMG_10771</name>
</gene>
<name>A0A0D8JSQ5_COCIM</name>
<dbReference type="EMBL" id="GG704911">
    <property type="protein sequence ID" value="KJF60144.1"/>
    <property type="molecule type" value="Genomic_DNA"/>
</dbReference>
<dbReference type="RefSeq" id="XP_012214315.1">
    <property type="nucleotide sequence ID" value="XM_012358892.1"/>
</dbReference>
<dbReference type="GeneID" id="24163424"/>
<keyword evidence="3" id="KW-1185">Reference proteome</keyword>
<protein>
    <submittedName>
        <fullName evidence="2">Uncharacterized protein</fullName>
    </submittedName>
</protein>
<evidence type="ECO:0000256" key="1">
    <source>
        <dbReference type="SAM" id="MobiDB-lite"/>
    </source>
</evidence>
<sequence length="87" mass="9870">MSQHHVNPVKVWRMWAMSRSLMGRCCSSQKSKEDRKKVPSGARGNRNHVILVLNTQTVREREGGRGSYKASTRTVGTVRATHLYVFA</sequence>